<comment type="caution">
    <text evidence="15">The sequence shown here is derived from an EMBL/GenBank/DDBJ whole genome shotgun (WGS) entry which is preliminary data.</text>
</comment>
<dbReference type="AlphaFoldDB" id="A0AA36D2Q0"/>
<keyword evidence="5" id="KW-0963">Cytoplasm</keyword>
<protein>
    <recommendedName>
        <fullName evidence="13">Dynactin subunit 4</fullName>
    </recommendedName>
</protein>
<organism evidence="15 16">
    <name type="scientific">Mesorhabditis spiculigera</name>
    <dbReference type="NCBI Taxonomy" id="96644"/>
    <lineage>
        <taxon>Eukaryota</taxon>
        <taxon>Metazoa</taxon>
        <taxon>Ecdysozoa</taxon>
        <taxon>Nematoda</taxon>
        <taxon>Chromadorea</taxon>
        <taxon>Rhabditida</taxon>
        <taxon>Rhabditina</taxon>
        <taxon>Rhabditomorpha</taxon>
        <taxon>Rhabditoidea</taxon>
        <taxon>Rhabditidae</taxon>
        <taxon>Mesorhabditinae</taxon>
        <taxon>Mesorhabditis</taxon>
    </lineage>
</organism>
<evidence type="ECO:0000256" key="7">
    <source>
        <dbReference type="ARBA" id="ARBA00022553"/>
    </source>
</evidence>
<evidence type="ECO:0000256" key="13">
    <source>
        <dbReference type="ARBA" id="ARBA00034864"/>
    </source>
</evidence>
<evidence type="ECO:0000256" key="8">
    <source>
        <dbReference type="ARBA" id="ARBA00022843"/>
    </source>
</evidence>
<evidence type="ECO:0000256" key="9">
    <source>
        <dbReference type="ARBA" id="ARBA00022990"/>
    </source>
</evidence>
<comment type="subcellular location">
    <subcellularLocation>
        <location evidence="3">Cytoplasm</location>
        <location evidence="3">Cell cortex</location>
    </subcellularLocation>
    <subcellularLocation>
        <location evidence="1">Cytoplasm</location>
        <location evidence="1">Cytoskeleton</location>
        <location evidence="1">Microtubule organizing center</location>
        <location evidence="1">Centrosome</location>
    </subcellularLocation>
    <subcellularLocation>
        <location evidence="2">Cytoplasm</location>
        <location evidence="2">Cytoskeleton</location>
        <location evidence="2">Stress fiber</location>
    </subcellularLocation>
    <subcellularLocation>
        <location evidence="4">Cytoplasm</location>
        <location evidence="4">Myofibril</location>
    </subcellularLocation>
</comment>
<dbReference type="PANTHER" id="PTHR13034:SF2">
    <property type="entry name" value="DYNACTIN SUBUNIT 4"/>
    <property type="match status" value="1"/>
</dbReference>
<evidence type="ECO:0000256" key="6">
    <source>
        <dbReference type="ARBA" id="ARBA00022499"/>
    </source>
</evidence>
<evidence type="ECO:0000256" key="11">
    <source>
        <dbReference type="ARBA" id="ARBA00023212"/>
    </source>
</evidence>
<keyword evidence="7" id="KW-0597">Phosphoprotein</keyword>
<keyword evidence="6" id="KW-1017">Isopeptide bond</keyword>
<dbReference type="GO" id="GO:0005813">
    <property type="term" value="C:centrosome"/>
    <property type="evidence" value="ECO:0007669"/>
    <property type="project" value="UniProtKB-SubCell"/>
</dbReference>
<evidence type="ECO:0000256" key="12">
    <source>
        <dbReference type="ARBA" id="ARBA00034776"/>
    </source>
</evidence>
<dbReference type="GO" id="GO:0030016">
    <property type="term" value="C:myofibril"/>
    <property type="evidence" value="ECO:0007669"/>
    <property type="project" value="UniProtKB-SubCell"/>
</dbReference>
<gene>
    <name evidence="15" type="ORF">MSPICULIGERA_LOCUS18161</name>
</gene>
<evidence type="ECO:0000256" key="1">
    <source>
        <dbReference type="ARBA" id="ARBA00004300"/>
    </source>
</evidence>
<evidence type="ECO:0000256" key="14">
    <source>
        <dbReference type="ARBA" id="ARBA00093507"/>
    </source>
</evidence>
<comment type="similarity">
    <text evidence="12">Belongs to the dynactin subunit 4 family.</text>
</comment>
<sequence>MQLLHKCRIRLHVLPKLLGVDAQQRGADEEEPLLRLYGVSALCAAKFSDRHGLQKLYQARKKAIEGPQYTVEAHEATAEVPDDLNEILASKATSTMPLAAALSQNVSGVSTEQPVRIPMAARKALRCNECDYHIKKLEFSATTTRYKIGLFARNVIPELRLSRPADIELGREASIFLTIQNHTDSTTQLMIMPDPQEDLVENVTDVIALTMQSYDNNAGVLSGDEKKQETPSHPRVVFTKRNRTGIRLDVLRKDDSIKNVLGLLLKYKNTSSTAVNSDKPVSWNVVRVRITLDV</sequence>
<dbReference type="Proteomes" id="UP001177023">
    <property type="component" value="Unassembled WGS sequence"/>
</dbReference>
<keyword evidence="11" id="KW-0206">Cytoskeleton</keyword>
<evidence type="ECO:0000256" key="3">
    <source>
        <dbReference type="ARBA" id="ARBA00004544"/>
    </source>
</evidence>
<feature type="non-terminal residue" evidence="15">
    <location>
        <position position="1"/>
    </location>
</feature>
<keyword evidence="16" id="KW-1185">Reference proteome</keyword>
<dbReference type="GO" id="GO:0001725">
    <property type="term" value="C:stress fiber"/>
    <property type="evidence" value="ECO:0007669"/>
    <property type="project" value="UniProtKB-SubCell"/>
</dbReference>
<evidence type="ECO:0000256" key="10">
    <source>
        <dbReference type="ARBA" id="ARBA00023054"/>
    </source>
</evidence>
<dbReference type="GO" id="GO:0005938">
    <property type="term" value="C:cell cortex"/>
    <property type="evidence" value="ECO:0007669"/>
    <property type="project" value="UniProtKB-SubCell"/>
</dbReference>
<dbReference type="GO" id="GO:0005869">
    <property type="term" value="C:dynactin complex"/>
    <property type="evidence" value="ECO:0007669"/>
    <property type="project" value="InterPro"/>
</dbReference>
<dbReference type="Pfam" id="PF05502">
    <property type="entry name" value="Dynactin_p62"/>
    <property type="match status" value="1"/>
</dbReference>
<keyword evidence="10" id="KW-0175">Coiled coil</keyword>
<keyword evidence="9" id="KW-0007">Acetylation</keyword>
<evidence type="ECO:0000313" key="15">
    <source>
        <dbReference type="EMBL" id="CAJ0579958.1"/>
    </source>
</evidence>
<name>A0AA36D2Q0_9BILA</name>
<evidence type="ECO:0000256" key="5">
    <source>
        <dbReference type="ARBA" id="ARBA00022490"/>
    </source>
</evidence>
<evidence type="ECO:0000256" key="4">
    <source>
        <dbReference type="ARBA" id="ARBA00004657"/>
    </source>
</evidence>
<proteinExistence type="inferred from homology"/>
<evidence type="ECO:0000256" key="2">
    <source>
        <dbReference type="ARBA" id="ARBA00004529"/>
    </source>
</evidence>
<accession>A0AA36D2Q0</accession>
<reference evidence="15" key="1">
    <citation type="submission" date="2023-06" db="EMBL/GenBank/DDBJ databases">
        <authorList>
            <person name="Delattre M."/>
        </authorList>
    </citation>
    <scope>NUCLEOTIDE SEQUENCE</scope>
    <source>
        <strain evidence="15">AF72</strain>
    </source>
</reference>
<dbReference type="PANTHER" id="PTHR13034">
    <property type="entry name" value="DYNACTIN P62 SUBUNIT"/>
    <property type="match status" value="1"/>
</dbReference>
<keyword evidence="8" id="KW-0832">Ubl conjugation</keyword>
<dbReference type="InterPro" id="IPR008603">
    <property type="entry name" value="DCTN4"/>
</dbReference>
<dbReference type="EMBL" id="CATQJA010002657">
    <property type="protein sequence ID" value="CAJ0579958.1"/>
    <property type="molecule type" value="Genomic_DNA"/>
</dbReference>
<comment type="subunit">
    <text evidence="14">Subunit of dynactin, a multiprotein complex part of a tripartite complex with dynein and a adapter, such as BICDL1, BICD2 or HOOK3. The dynactin complex is built around ACTR1A/ACTB filament and consists of an actin-related filament composed of a shoulder domain, a pointed end and a barbed end. Its length is defined by its flexible shoulder domain. The soulder is composed of 2 DCTN1 subunits, 4 DCTN2 and 2 DCTN3. The 4 DCNT2 (via N-terminus) bind the ACTR1A filament and act as molecular rulers to determine the length. The pointed end is important for binding dynein-dynactin cargo adapters. Consists of 4 subunits: ACTR10, DCNT4, DCTN5 and DCTN6. The barbed end is composed of a CAPZA1:CAPZB heterodimers, which binds ACTR1A/ACTB filament and dynactin and stabilizes dynactin. Interacts with ATP7B, but not ATP7A, in a copper-dependent manner. Interacts with ANK2; this interaction is required for localization at costameres. Interacts with N4BP2L1.</text>
</comment>
<evidence type="ECO:0000313" key="16">
    <source>
        <dbReference type="Proteomes" id="UP001177023"/>
    </source>
</evidence>